<reference evidence="9" key="1">
    <citation type="submission" date="2016-06" db="EMBL/GenBank/DDBJ databases">
        <title>Pandoraea oxalativorans DSM 23570 Genome Sequencing.</title>
        <authorList>
            <person name="Ee R."/>
            <person name="Lim Y.-L."/>
            <person name="Yong D."/>
            <person name="Yin W.-F."/>
            <person name="Chan K.-G."/>
        </authorList>
    </citation>
    <scope>NUCLEOTIDE SEQUENCE</scope>
    <source>
        <strain evidence="9">DSM 23570</strain>
    </source>
</reference>
<protein>
    <submittedName>
        <fullName evidence="9">Glycerol acyltransferase</fullName>
    </submittedName>
</protein>
<evidence type="ECO:0000256" key="1">
    <source>
        <dbReference type="ARBA" id="ARBA00004651"/>
    </source>
</evidence>
<dbReference type="PANTHER" id="PTHR43266:SF2">
    <property type="entry name" value="MAJOR FACILITATOR SUPERFAMILY (MFS) PROFILE DOMAIN-CONTAINING PROTEIN"/>
    <property type="match status" value="1"/>
</dbReference>
<feature type="transmembrane region" description="Helical" evidence="7">
    <location>
        <begin position="239"/>
        <end position="263"/>
    </location>
</feature>
<dbReference type="RefSeq" id="WP_046292322.1">
    <property type="nucleotide sequence ID" value="NZ_CP011253.3"/>
</dbReference>
<evidence type="ECO:0000256" key="6">
    <source>
        <dbReference type="ARBA" id="ARBA00023136"/>
    </source>
</evidence>
<evidence type="ECO:0000313" key="9">
    <source>
        <dbReference type="EMBL" id="AKC71163.1"/>
    </source>
</evidence>
<sequence length="639" mass="69677">MSEASQREARGDGHQSRLLKERRFAPFFWTQFLGAMNDNVFKIAFTSLVTYHASLFQDVDGKTAAFLISAIFIAPFLLFSATSGQIADKWDKARLIRFVKTLEIAIMVVGAAGFVWTSAPLLYVCTFLMGLHSTLFGPVKYAYLPQHLANHELVGGNGLVEMGTFVAILVGTIIGGELAGAGASALPWIGGVCIGLALLGRLVSTWVPQTPAAQPDLRINWNPLTETWRNLRIARKDRAVFQSLLGISWLWFLGATFLASFFNFSRDVLGASPDVVTLLLAMFSIGIGMGSLLCERLSGGKVEIGLVPFGSIGMTVFAVDLYFASRGGAPGGALQTVGQFISQPAHWRILVDLFLLAMFGGFYSVPLYALIQSRSAPSHRARIIAANNILNALFMVVSALMAMMLTKAGLTIDQLYLVTGILNALVAVYLYSLLPEFLIRFVMWLMLHTIYRIDVKGADQIPDEGPCVLVCNHVSFADAVVIGASIRRPVRFVMDHRIFKIPVLSWFFRTVGAIPIAPAHEDAAGLEHAYARIAKALDAGDVVCIFPEGKLTASGDLQVFRQGVQRIVERSPVPVVPMALRGLWGSFFSRHGGAAMTRPFKRGVLNRLELVIGEPVAPAQATPESLRDKVLKLRGPWPV</sequence>
<dbReference type="SUPFAM" id="SSF103473">
    <property type="entry name" value="MFS general substrate transporter"/>
    <property type="match status" value="1"/>
</dbReference>
<keyword evidence="9" id="KW-0808">Transferase</keyword>
<dbReference type="Pfam" id="PF01553">
    <property type="entry name" value="Acyltransferase"/>
    <property type="match status" value="1"/>
</dbReference>
<feature type="transmembrane region" description="Helical" evidence="7">
    <location>
        <begin position="383"/>
        <end position="403"/>
    </location>
</feature>
<evidence type="ECO:0000256" key="4">
    <source>
        <dbReference type="ARBA" id="ARBA00022692"/>
    </source>
</evidence>
<dbReference type="GO" id="GO:0005886">
    <property type="term" value="C:plasma membrane"/>
    <property type="evidence" value="ECO:0007669"/>
    <property type="project" value="UniProtKB-SubCell"/>
</dbReference>
<feature type="transmembrane region" description="Helical" evidence="7">
    <location>
        <begin position="153"/>
        <end position="174"/>
    </location>
</feature>
<feature type="transmembrane region" description="Helical" evidence="7">
    <location>
        <begin position="275"/>
        <end position="294"/>
    </location>
</feature>
<organism evidence="9 10">
    <name type="scientific">Pandoraea oxalativorans</name>
    <dbReference type="NCBI Taxonomy" id="573737"/>
    <lineage>
        <taxon>Bacteria</taxon>
        <taxon>Pseudomonadati</taxon>
        <taxon>Pseudomonadota</taxon>
        <taxon>Betaproteobacteria</taxon>
        <taxon>Burkholderiales</taxon>
        <taxon>Burkholderiaceae</taxon>
        <taxon>Pandoraea</taxon>
    </lineage>
</organism>
<evidence type="ECO:0000259" key="8">
    <source>
        <dbReference type="SMART" id="SM00563"/>
    </source>
</evidence>
<evidence type="ECO:0000256" key="5">
    <source>
        <dbReference type="ARBA" id="ARBA00022989"/>
    </source>
</evidence>
<dbReference type="InterPro" id="IPR011701">
    <property type="entry name" value="MFS"/>
</dbReference>
<keyword evidence="6 7" id="KW-0472">Membrane</keyword>
<dbReference type="GO" id="GO:0022857">
    <property type="term" value="F:transmembrane transporter activity"/>
    <property type="evidence" value="ECO:0007669"/>
    <property type="project" value="InterPro"/>
</dbReference>
<dbReference type="KEGG" id="pox:MB84_19315"/>
<proteinExistence type="predicted"/>
<feature type="transmembrane region" description="Helical" evidence="7">
    <location>
        <begin position="306"/>
        <end position="325"/>
    </location>
</feature>
<keyword evidence="9" id="KW-0012">Acyltransferase</keyword>
<dbReference type="GO" id="GO:0016746">
    <property type="term" value="F:acyltransferase activity"/>
    <property type="evidence" value="ECO:0007669"/>
    <property type="project" value="UniProtKB-KW"/>
</dbReference>
<dbReference type="Gene3D" id="1.20.1250.20">
    <property type="entry name" value="MFS general substrate transporter like domains"/>
    <property type="match status" value="1"/>
</dbReference>
<feature type="domain" description="Phospholipid/glycerol acyltransferase" evidence="8">
    <location>
        <begin position="467"/>
        <end position="583"/>
    </location>
</feature>
<dbReference type="OrthoDB" id="9803968at2"/>
<dbReference type="HOGENOM" id="CLU_029603_0_0_4"/>
<dbReference type="Proteomes" id="UP000035050">
    <property type="component" value="Chromosome"/>
</dbReference>
<comment type="subcellular location">
    <subcellularLocation>
        <location evidence="1">Cell membrane</location>
        <topology evidence="1">Multi-pass membrane protein</topology>
    </subcellularLocation>
</comment>
<gene>
    <name evidence="9" type="ORF">MB84_19315</name>
</gene>
<keyword evidence="5 7" id="KW-1133">Transmembrane helix</keyword>
<keyword evidence="10" id="KW-1185">Reference proteome</keyword>
<feature type="transmembrane region" description="Helical" evidence="7">
    <location>
        <begin position="345"/>
        <end position="371"/>
    </location>
</feature>
<dbReference type="InterPro" id="IPR002123">
    <property type="entry name" value="Plipid/glycerol_acylTrfase"/>
</dbReference>
<dbReference type="CDD" id="cd07989">
    <property type="entry name" value="LPLAT_AGPAT-like"/>
    <property type="match status" value="1"/>
</dbReference>
<keyword evidence="4 7" id="KW-0812">Transmembrane</keyword>
<dbReference type="InterPro" id="IPR036259">
    <property type="entry name" value="MFS_trans_sf"/>
</dbReference>
<feature type="transmembrane region" description="Helical" evidence="7">
    <location>
        <begin position="95"/>
        <end position="115"/>
    </location>
</feature>
<dbReference type="PATRIC" id="fig|573737.6.peg.4838"/>
<dbReference type="Pfam" id="PF07690">
    <property type="entry name" value="MFS_1"/>
    <property type="match status" value="1"/>
</dbReference>
<name>A0A0E3U8B7_9BURK</name>
<feature type="transmembrane region" description="Helical" evidence="7">
    <location>
        <begin position="64"/>
        <end position="83"/>
    </location>
</feature>
<evidence type="ECO:0000256" key="3">
    <source>
        <dbReference type="ARBA" id="ARBA00022475"/>
    </source>
</evidence>
<dbReference type="CDD" id="cd06173">
    <property type="entry name" value="MFS_MefA_like"/>
    <property type="match status" value="1"/>
</dbReference>
<dbReference type="AlphaFoldDB" id="A0A0E3U8B7"/>
<dbReference type="SMART" id="SM00563">
    <property type="entry name" value="PlsC"/>
    <property type="match status" value="1"/>
</dbReference>
<evidence type="ECO:0000256" key="2">
    <source>
        <dbReference type="ARBA" id="ARBA00022448"/>
    </source>
</evidence>
<feature type="transmembrane region" description="Helical" evidence="7">
    <location>
        <begin position="415"/>
        <end position="434"/>
    </location>
</feature>
<keyword evidence="2" id="KW-0813">Transport</keyword>
<dbReference type="SUPFAM" id="SSF69593">
    <property type="entry name" value="Glycerol-3-phosphate (1)-acyltransferase"/>
    <property type="match status" value="1"/>
</dbReference>
<keyword evidence="3" id="KW-1003">Cell membrane</keyword>
<accession>A0A0E3U8B7</accession>
<dbReference type="PANTHER" id="PTHR43266">
    <property type="entry name" value="MACROLIDE-EFFLUX PROTEIN"/>
    <property type="match status" value="1"/>
</dbReference>
<feature type="transmembrane region" description="Helical" evidence="7">
    <location>
        <begin position="180"/>
        <end position="199"/>
    </location>
</feature>
<dbReference type="EMBL" id="CP011253">
    <property type="protein sequence ID" value="AKC71163.1"/>
    <property type="molecule type" value="Genomic_DNA"/>
</dbReference>
<evidence type="ECO:0000313" key="10">
    <source>
        <dbReference type="Proteomes" id="UP000035050"/>
    </source>
</evidence>
<evidence type="ECO:0000256" key="7">
    <source>
        <dbReference type="SAM" id="Phobius"/>
    </source>
</evidence>